<reference evidence="6 7" key="1">
    <citation type="submission" date="2018-05" db="EMBL/GenBank/DDBJ databases">
        <title>Genomic Encyclopedia of Type Strains, Phase IV (KMG-V): Genome sequencing to study the core and pangenomes of soil and plant-associated prokaryotes.</title>
        <authorList>
            <person name="Whitman W."/>
        </authorList>
    </citation>
    <scope>NUCLEOTIDE SEQUENCE [LARGE SCALE GENOMIC DNA]</scope>
    <source>
        <strain evidence="6 7">SLV-132</strain>
    </source>
</reference>
<feature type="chain" id="PRO_5016355548" evidence="4">
    <location>
        <begin position="41"/>
        <end position="568"/>
    </location>
</feature>
<keyword evidence="3" id="KW-1133">Transmembrane helix</keyword>
<keyword evidence="1 3" id="KW-0472">Membrane</keyword>
<protein>
    <submittedName>
        <fullName evidence="6">Outer membrane protein OmpA-like peptidoglycan-associated protein</fullName>
    </submittedName>
</protein>
<proteinExistence type="predicted"/>
<keyword evidence="4" id="KW-0732">Signal</keyword>
<evidence type="ECO:0000313" key="6">
    <source>
        <dbReference type="EMBL" id="PWK37147.1"/>
    </source>
</evidence>
<dbReference type="RefSeq" id="WP_258307852.1">
    <property type="nucleotide sequence ID" value="NZ_QGGT01000001.1"/>
</dbReference>
<dbReference type="InterPro" id="IPR006665">
    <property type="entry name" value="OmpA-like"/>
</dbReference>
<dbReference type="PRINTS" id="PR01023">
    <property type="entry name" value="NAFLGMOTY"/>
</dbReference>
<dbReference type="Pfam" id="PF13488">
    <property type="entry name" value="Gly-zipper_Omp"/>
    <property type="match status" value="1"/>
</dbReference>
<feature type="domain" description="OmpA-like" evidence="5">
    <location>
        <begin position="155"/>
        <end position="293"/>
    </location>
</feature>
<feature type="transmembrane region" description="Helical" evidence="3">
    <location>
        <begin position="63"/>
        <end position="80"/>
    </location>
</feature>
<comment type="caution">
    <text evidence="6">The sequence shown here is derived from an EMBL/GenBank/DDBJ whole genome shotgun (WGS) entry which is preliminary data.</text>
</comment>
<dbReference type="InterPro" id="IPR050330">
    <property type="entry name" value="Bact_OuterMem_StrucFunc"/>
</dbReference>
<dbReference type="SUPFAM" id="SSF103088">
    <property type="entry name" value="OmpA-like"/>
    <property type="match status" value="1"/>
</dbReference>
<sequence>MTRTKASKSRHPSSRTLSLPRRTLAGSVAACLLVSGCATAPGTPGGYLKDTFASDDPCANNARNIGLAAGVVVGALLGAAVSNNKKVGALVGAGVGAAAGGLIGADMDRRRCELARIAQKHGLDMTVTPLDAATGSAQDGKAANNPNAQNAGLLVAVTDNAAPGKAQFAHGSAELQPAARASFMDIALQYSYVAQSRTLNAQSSQQDRNAIEALKFKRILLVGHTDDTGASTYNADLSERRARAVAAVFREAGVPESQLFYQGAGETLPVADNHLEAGRAKNRRVEIVDLTDDASLARFLEVRRPNVAFYRNTTESPAVASSNTPPRVAQPNNAPATAATTAAATAAVKPQKSPQPPRPAAPATAAVRQSPDAQPSAAAVKGWDFGGAPTRASAGTLDLGKLERSSGFSIIPSAVADTPITRCDLDRPRASNAVKSLKDDKAIATGDYMPGLFNTSWVDKVNGNLVALNNVAVLRDGGAPARKPTLLVYRDYRDSKQEPELRTTPEVNTYRGDKALLYRVFVNQASVQCLDIVIPHKTPDRAEGSWLRYDKMGEQYSAAFNPQLVRVH</sequence>
<dbReference type="Proteomes" id="UP000245754">
    <property type="component" value="Unassembled WGS sequence"/>
</dbReference>
<feature type="region of interest" description="Disordered" evidence="2">
    <location>
        <begin position="315"/>
        <end position="385"/>
    </location>
</feature>
<feature type="signal peptide" evidence="4">
    <location>
        <begin position="1"/>
        <end position="40"/>
    </location>
</feature>
<dbReference type="InterPro" id="IPR036737">
    <property type="entry name" value="OmpA-like_sf"/>
</dbReference>
<dbReference type="CDD" id="cd07185">
    <property type="entry name" value="OmpA_C-like"/>
    <property type="match status" value="1"/>
</dbReference>
<feature type="compositionally biased region" description="Polar residues" evidence="2">
    <location>
        <begin position="315"/>
        <end position="333"/>
    </location>
</feature>
<dbReference type="GO" id="GO:0016020">
    <property type="term" value="C:membrane"/>
    <property type="evidence" value="ECO:0007669"/>
    <property type="project" value="UniProtKB-UniRule"/>
</dbReference>
<dbReference type="Pfam" id="PF00691">
    <property type="entry name" value="OmpA"/>
    <property type="match status" value="1"/>
</dbReference>
<dbReference type="PROSITE" id="PS51123">
    <property type="entry name" value="OMPA_2"/>
    <property type="match status" value="1"/>
</dbReference>
<evidence type="ECO:0000259" key="5">
    <source>
        <dbReference type="PROSITE" id="PS51123"/>
    </source>
</evidence>
<evidence type="ECO:0000256" key="4">
    <source>
        <dbReference type="SAM" id="SignalP"/>
    </source>
</evidence>
<feature type="compositionally biased region" description="Low complexity" evidence="2">
    <location>
        <begin position="361"/>
        <end position="371"/>
    </location>
</feature>
<dbReference type="PANTHER" id="PTHR30329">
    <property type="entry name" value="STATOR ELEMENT OF FLAGELLAR MOTOR COMPLEX"/>
    <property type="match status" value="1"/>
</dbReference>
<gene>
    <name evidence="6" type="ORF">C7419_1011029</name>
</gene>
<evidence type="ECO:0000256" key="2">
    <source>
        <dbReference type="SAM" id="MobiDB-lite"/>
    </source>
</evidence>
<feature type="transmembrane region" description="Helical" evidence="3">
    <location>
        <begin position="87"/>
        <end position="105"/>
    </location>
</feature>
<dbReference type="EMBL" id="QGGT01000001">
    <property type="protein sequence ID" value="PWK37147.1"/>
    <property type="molecule type" value="Genomic_DNA"/>
</dbReference>
<accession>A0A316EWQ4</accession>
<evidence type="ECO:0000256" key="1">
    <source>
        <dbReference type="PROSITE-ProRule" id="PRU00473"/>
    </source>
</evidence>
<dbReference type="InterPro" id="IPR039567">
    <property type="entry name" value="Gly-zipper"/>
</dbReference>
<dbReference type="PANTHER" id="PTHR30329:SF21">
    <property type="entry name" value="LIPOPROTEIN YIAD-RELATED"/>
    <property type="match status" value="1"/>
</dbReference>
<evidence type="ECO:0000313" key="7">
    <source>
        <dbReference type="Proteomes" id="UP000245754"/>
    </source>
</evidence>
<dbReference type="Gene3D" id="3.30.1330.60">
    <property type="entry name" value="OmpA-like domain"/>
    <property type="match status" value="1"/>
</dbReference>
<evidence type="ECO:0000256" key="3">
    <source>
        <dbReference type="SAM" id="Phobius"/>
    </source>
</evidence>
<organism evidence="6 7">
    <name type="scientific">Cupriavidus plantarum</name>
    <dbReference type="NCBI Taxonomy" id="942865"/>
    <lineage>
        <taxon>Bacteria</taxon>
        <taxon>Pseudomonadati</taxon>
        <taxon>Pseudomonadota</taxon>
        <taxon>Betaproteobacteria</taxon>
        <taxon>Burkholderiales</taxon>
        <taxon>Burkholderiaceae</taxon>
        <taxon>Cupriavidus</taxon>
    </lineage>
</organism>
<feature type="compositionally biased region" description="Low complexity" evidence="2">
    <location>
        <begin position="334"/>
        <end position="352"/>
    </location>
</feature>
<dbReference type="AlphaFoldDB" id="A0A316EWQ4"/>
<keyword evidence="3" id="KW-0812">Transmembrane</keyword>
<keyword evidence="7" id="KW-1185">Reference proteome</keyword>
<name>A0A316EWQ4_9BURK</name>